<dbReference type="EMBL" id="BKCP01000336">
    <property type="protein sequence ID" value="GER25600.1"/>
    <property type="molecule type" value="Genomic_DNA"/>
</dbReference>
<feature type="compositionally biased region" description="Basic residues" evidence="1">
    <location>
        <begin position="773"/>
        <end position="785"/>
    </location>
</feature>
<evidence type="ECO:0000313" key="4">
    <source>
        <dbReference type="Proteomes" id="UP000325081"/>
    </source>
</evidence>
<gene>
    <name evidence="3" type="ORF">STAS_01190</name>
</gene>
<evidence type="ECO:0000313" key="3">
    <source>
        <dbReference type="EMBL" id="GER25600.1"/>
    </source>
</evidence>
<evidence type="ECO:0000256" key="1">
    <source>
        <dbReference type="SAM" id="MobiDB-lite"/>
    </source>
</evidence>
<feature type="non-terminal residue" evidence="3">
    <location>
        <position position="828"/>
    </location>
</feature>
<organism evidence="3 4">
    <name type="scientific">Striga asiatica</name>
    <name type="common">Asiatic witchweed</name>
    <name type="synonym">Buchnera asiatica</name>
    <dbReference type="NCBI Taxonomy" id="4170"/>
    <lineage>
        <taxon>Eukaryota</taxon>
        <taxon>Viridiplantae</taxon>
        <taxon>Streptophyta</taxon>
        <taxon>Embryophyta</taxon>
        <taxon>Tracheophyta</taxon>
        <taxon>Spermatophyta</taxon>
        <taxon>Magnoliopsida</taxon>
        <taxon>eudicotyledons</taxon>
        <taxon>Gunneridae</taxon>
        <taxon>Pentapetalae</taxon>
        <taxon>asterids</taxon>
        <taxon>lamiids</taxon>
        <taxon>Lamiales</taxon>
        <taxon>Orobanchaceae</taxon>
        <taxon>Buchnereae</taxon>
        <taxon>Striga</taxon>
    </lineage>
</organism>
<name>A0A5A7NYL8_STRAF</name>
<proteinExistence type="predicted"/>
<dbReference type="AlphaFoldDB" id="A0A5A7NYL8"/>
<dbReference type="PANTHER" id="PTHR48125:SF12">
    <property type="entry name" value="AT HOOK TRANSCRIPTION FACTOR FAMILY-RELATED"/>
    <property type="match status" value="1"/>
</dbReference>
<accession>A0A5A7NYL8</accession>
<sequence length="828" mass="92839">FGITSDGLPSRVIRIERKLCTIQGVIANIRHSEHHQKCNVGPTKTRPNSVNRNVRFTSRDVYLADHIPTKVKNADQTRTISSTTTTSTTTTRPFGAGASRTTTSSTAARNSKRANTKLHRPEPSTTKHLKTGGQRRRYPARKPLQGNCVDSKNPALGIEIAFGQTKPQLDPHCEALSSAEGIAQGTTKGLHSGHHQKCNVGPTKTRPNSVNRNVRFTSRDGVIANIRHSEHHQKCNVGPTKTRPNCVNRNVRFTSRDDSLPGRSYLQPKFRMRITSPEMQCWINQNQAQQCEQKCPLHVKREMIISLTKVKNADRSCHKIIFKLMIILFHFLLFFFLYALCLSLSKNYEQEETEEREISFCLFFLPHRSPSPCYSKSNTLVEDLGNGRIISKATSPSNSLNFNQEETKEIGKQKQKKLFLGQTHHPLKGNAYTSRKYLHFERITFHIKEIKLAARTCKKDFRNKNVFLGHHHISYIHTIVTGQNRVLVTIFCSSRKQHNPFRFVYRRTQLCTIQGVIANIRHSEHHQKCNVGPTKTRPNSVNRNVRFTSRDDSLPGRSYLQPKLRMRIPEPFPPPPPLPPPPLPPPPPDPPAPEPPEPPPAPRPLETRKERIPNCTGPNPVPPNILKPAADAGDILLGNPCEETLLGALQKLANGLQRHDFVIRFARCGAAILCTIQGVIANIRHSEHHQKCNVGPTKTRPNSVNRNSTWQIISPTKVKNADTRTISSTATTSTTTTRPSGAVASRTTTSSAAARNSKRANTKLHRPEPGTTKHLKTGGRRRRYPARTPLRGNCVDSKNPALGIEIAFGCSAKACQWSPETRFCYQIC</sequence>
<feature type="region of interest" description="Disordered" evidence="1">
    <location>
        <begin position="73"/>
        <end position="149"/>
    </location>
</feature>
<protein>
    <submittedName>
        <fullName evidence="3">Formin homolog 6</fullName>
    </submittedName>
</protein>
<feature type="compositionally biased region" description="Low complexity" evidence="1">
    <location>
        <begin position="724"/>
        <end position="737"/>
    </location>
</feature>
<feature type="non-terminal residue" evidence="3">
    <location>
        <position position="1"/>
    </location>
</feature>
<reference evidence="4" key="1">
    <citation type="journal article" date="2019" name="Curr. Biol.">
        <title>Genome Sequence of Striga asiatica Provides Insight into the Evolution of Plant Parasitism.</title>
        <authorList>
            <person name="Yoshida S."/>
            <person name="Kim S."/>
            <person name="Wafula E.K."/>
            <person name="Tanskanen J."/>
            <person name="Kim Y.M."/>
            <person name="Honaas L."/>
            <person name="Yang Z."/>
            <person name="Spallek T."/>
            <person name="Conn C.E."/>
            <person name="Ichihashi Y."/>
            <person name="Cheong K."/>
            <person name="Cui S."/>
            <person name="Der J.P."/>
            <person name="Gundlach H."/>
            <person name="Jiao Y."/>
            <person name="Hori C."/>
            <person name="Ishida J.K."/>
            <person name="Kasahara H."/>
            <person name="Kiba T."/>
            <person name="Kim M.S."/>
            <person name="Koo N."/>
            <person name="Laohavisit A."/>
            <person name="Lee Y.H."/>
            <person name="Lumba S."/>
            <person name="McCourt P."/>
            <person name="Mortimer J.C."/>
            <person name="Mutuku J.M."/>
            <person name="Nomura T."/>
            <person name="Sasaki-Sekimoto Y."/>
            <person name="Seto Y."/>
            <person name="Wang Y."/>
            <person name="Wakatake T."/>
            <person name="Sakakibara H."/>
            <person name="Demura T."/>
            <person name="Yamaguchi S."/>
            <person name="Yoneyama K."/>
            <person name="Manabe R.I."/>
            <person name="Nelson D.C."/>
            <person name="Schulman A.H."/>
            <person name="Timko M.P."/>
            <person name="dePamphilis C.W."/>
            <person name="Choi D."/>
            <person name="Shirasu K."/>
        </authorList>
    </citation>
    <scope>NUCLEOTIDE SEQUENCE [LARGE SCALE GENOMIC DNA]</scope>
    <source>
        <strain evidence="4">cv. UVA1</strain>
    </source>
</reference>
<dbReference type="Proteomes" id="UP000325081">
    <property type="component" value="Unassembled WGS sequence"/>
</dbReference>
<feature type="compositionally biased region" description="Pro residues" evidence="1">
    <location>
        <begin position="570"/>
        <end position="603"/>
    </location>
</feature>
<feature type="region of interest" description="Disordered" evidence="1">
    <location>
        <begin position="186"/>
        <end position="208"/>
    </location>
</feature>
<feature type="compositionally biased region" description="Low complexity" evidence="1">
    <location>
        <begin position="77"/>
        <end position="109"/>
    </location>
</feature>
<keyword evidence="2" id="KW-0472">Membrane</keyword>
<keyword evidence="2" id="KW-0812">Transmembrane</keyword>
<dbReference type="PANTHER" id="PTHR48125">
    <property type="entry name" value="LP07818P1"/>
    <property type="match status" value="1"/>
</dbReference>
<feature type="compositionally biased region" description="Polar residues" evidence="1">
    <location>
        <begin position="536"/>
        <end position="547"/>
    </location>
</feature>
<keyword evidence="4" id="KW-1185">Reference proteome</keyword>
<feature type="region of interest" description="Disordered" evidence="1">
    <location>
        <begin position="724"/>
        <end position="791"/>
    </location>
</feature>
<feature type="compositionally biased region" description="Basic residues" evidence="1">
    <location>
        <begin position="127"/>
        <end position="140"/>
    </location>
</feature>
<comment type="caution">
    <text evidence="3">The sequence shown here is derived from an EMBL/GenBank/DDBJ whole genome shotgun (WGS) entry which is preliminary data.</text>
</comment>
<feature type="compositionally biased region" description="Low complexity" evidence="1">
    <location>
        <begin position="744"/>
        <end position="755"/>
    </location>
</feature>
<feature type="transmembrane region" description="Helical" evidence="2">
    <location>
        <begin position="320"/>
        <end position="340"/>
    </location>
</feature>
<feature type="region of interest" description="Disordered" evidence="1">
    <location>
        <begin position="527"/>
        <end position="624"/>
    </location>
</feature>
<keyword evidence="2" id="KW-1133">Transmembrane helix</keyword>
<evidence type="ECO:0000256" key="2">
    <source>
        <dbReference type="SAM" id="Phobius"/>
    </source>
</evidence>